<accession>A0A6J7DIN3</accession>
<protein>
    <submittedName>
        <fullName evidence="2">Unannotated protein</fullName>
    </submittedName>
</protein>
<reference evidence="2" key="1">
    <citation type="submission" date="2020-05" db="EMBL/GenBank/DDBJ databases">
        <authorList>
            <person name="Chiriac C."/>
            <person name="Salcher M."/>
            <person name="Ghai R."/>
            <person name="Kavagutti S V."/>
        </authorList>
    </citation>
    <scope>NUCLEOTIDE SEQUENCE</scope>
</reference>
<dbReference type="AlphaFoldDB" id="A0A6J7DIN3"/>
<evidence type="ECO:0000313" key="2">
    <source>
        <dbReference type="EMBL" id="CAB4868209.1"/>
    </source>
</evidence>
<gene>
    <name evidence="2" type="ORF">UFOPK3317_00758</name>
</gene>
<name>A0A6J7DIN3_9ZZZZ</name>
<feature type="region of interest" description="Disordered" evidence="1">
    <location>
        <begin position="27"/>
        <end position="71"/>
    </location>
</feature>
<proteinExistence type="predicted"/>
<sequence length="71" mass="7075">MAGVEPASPELLVGLLRAEPVIDLGPPPLTGGTAVTPASLDVPSSPEAQLDGKPLKMTSQGGRMAGPLETS</sequence>
<organism evidence="2">
    <name type="scientific">freshwater metagenome</name>
    <dbReference type="NCBI Taxonomy" id="449393"/>
    <lineage>
        <taxon>unclassified sequences</taxon>
        <taxon>metagenomes</taxon>
        <taxon>ecological metagenomes</taxon>
    </lineage>
</organism>
<dbReference type="EMBL" id="CAFBLK010000113">
    <property type="protein sequence ID" value="CAB4868209.1"/>
    <property type="molecule type" value="Genomic_DNA"/>
</dbReference>
<evidence type="ECO:0000256" key="1">
    <source>
        <dbReference type="SAM" id="MobiDB-lite"/>
    </source>
</evidence>